<name>A0ABX0NCN4_9BURK</name>
<dbReference type="EMBL" id="WHJG01000045">
    <property type="protein sequence ID" value="NHZ83206.1"/>
    <property type="molecule type" value="Genomic_DNA"/>
</dbReference>
<keyword evidence="2" id="KW-1185">Reference proteome</keyword>
<evidence type="ECO:0000313" key="1">
    <source>
        <dbReference type="EMBL" id="NHZ83206.1"/>
    </source>
</evidence>
<evidence type="ECO:0000313" key="2">
    <source>
        <dbReference type="Proteomes" id="UP000621455"/>
    </source>
</evidence>
<proteinExistence type="predicted"/>
<protein>
    <recommendedName>
        <fullName evidence="3">Peptidase M19</fullName>
    </recommendedName>
</protein>
<sequence length="272" mass="29013">MGTWESASRDCSGEGYSQSCGDIALKPSGKALIRGMMKRGMLIDVDHMDRLTFRETMTMTEQQGYPVISGHVGLVDASTTGGERRHEGNLKDDEVKRILAGGGMVSLITAQGHRDATPTAHRAGLPVVAHDCGGTSQTFAQTYLHLLSLAGPNGRIGFSTDFNGFAGEPAPRFGSEGCFFQKDVGGAQVNPTQYPLSIAVKGSPSVMGRSKIGERTLDINGDGLAHIGMLPDFLADLRTQGLRQPDLAPLMNSAESYIRMWEQAVAKSTSVP</sequence>
<comment type="caution">
    <text evidence="1">The sequence shown here is derived from an EMBL/GenBank/DDBJ whole genome shotgun (WGS) entry which is preliminary data.</text>
</comment>
<dbReference type="Gene3D" id="3.20.20.140">
    <property type="entry name" value="Metal-dependent hydrolases"/>
    <property type="match status" value="1"/>
</dbReference>
<evidence type="ECO:0008006" key="3">
    <source>
        <dbReference type="Google" id="ProtNLM"/>
    </source>
</evidence>
<dbReference type="Pfam" id="PF01244">
    <property type="entry name" value="Peptidase_M19"/>
    <property type="match status" value="1"/>
</dbReference>
<dbReference type="SUPFAM" id="SSF51556">
    <property type="entry name" value="Metallo-dependent hydrolases"/>
    <property type="match status" value="1"/>
</dbReference>
<accession>A0ABX0NCN4</accession>
<dbReference type="InterPro" id="IPR008257">
    <property type="entry name" value="Pept_M19"/>
</dbReference>
<dbReference type="RefSeq" id="WP_167092543.1">
    <property type="nucleotide sequence ID" value="NZ_WHJG01000045.1"/>
</dbReference>
<reference evidence="1 2" key="1">
    <citation type="submission" date="2019-10" db="EMBL/GenBank/DDBJ databases">
        <title>Taxonomy of Antarctic Massilia spp.: description of Massilia rubra sp. nov., Massilia aquatica sp. nov., Massilia mucilaginosa sp. nov., Massilia frigida sp. nov. isolated from streams, lakes and regoliths.</title>
        <authorList>
            <person name="Holochova P."/>
            <person name="Sedlacek I."/>
            <person name="Kralova S."/>
            <person name="Maslanova I."/>
            <person name="Busse H.-J."/>
            <person name="Stankova E."/>
            <person name="Vrbovska V."/>
            <person name="Kovarovic V."/>
            <person name="Bartak M."/>
            <person name="Svec P."/>
            <person name="Pantucek R."/>
        </authorList>
    </citation>
    <scope>NUCLEOTIDE SEQUENCE [LARGE SCALE GENOMIC DNA]</scope>
    <source>
        <strain evidence="1 2">CCM 8695</strain>
    </source>
</reference>
<organism evidence="1 2">
    <name type="scientific">Massilia frigida</name>
    <dbReference type="NCBI Taxonomy" id="2609281"/>
    <lineage>
        <taxon>Bacteria</taxon>
        <taxon>Pseudomonadati</taxon>
        <taxon>Pseudomonadota</taxon>
        <taxon>Betaproteobacteria</taxon>
        <taxon>Burkholderiales</taxon>
        <taxon>Oxalobacteraceae</taxon>
        <taxon>Telluria group</taxon>
        <taxon>Massilia</taxon>
    </lineage>
</organism>
<gene>
    <name evidence="1" type="ORF">F2P44_28610</name>
</gene>
<dbReference type="InterPro" id="IPR032466">
    <property type="entry name" value="Metal_Hydrolase"/>
</dbReference>
<dbReference type="Proteomes" id="UP000621455">
    <property type="component" value="Unassembled WGS sequence"/>
</dbReference>